<evidence type="ECO:0000313" key="8">
    <source>
        <dbReference type="EMBL" id="WOG97315.1"/>
    </source>
</evidence>
<protein>
    <recommendedName>
        <fullName evidence="10">PHD-type domain-containing protein</fullName>
    </recommendedName>
</protein>
<feature type="domain" description="PHD-type" evidence="7">
    <location>
        <begin position="1085"/>
        <end position="1194"/>
    </location>
</feature>
<dbReference type="Gene3D" id="3.30.40.10">
    <property type="entry name" value="Zinc/RING finger domain, C3HC4 (zinc finger)"/>
    <property type="match status" value="4"/>
</dbReference>
<dbReference type="Proteomes" id="UP000077755">
    <property type="component" value="Chromosome 4"/>
</dbReference>
<feature type="compositionally biased region" description="Low complexity" evidence="5">
    <location>
        <begin position="808"/>
        <end position="817"/>
    </location>
</feature>
<reference evidence="8" key="2">
    <citation type="submission" date="2022-03" db="EMBL/GenBank/DDBJ databases">
        <title>Draft title - Genomic analysis of global carrot germplasm unveils the trajectory of domestication and the origin of high carotenoid orange carrot.</title>
        <authorList>
            <person name="Iorizzo M."/>
            <person name="Ellison S."/>
            <person name="Senalik D."/>
            <person name="Macko-Podgorni A."/>
            <person name="Grzebelus D."/>
            <person name="Bostan H."/>
            <person name="Rolling W."/>
            <person name="Curaba J."/>
            <person name="Simon P."/>
        </authorList>
    </citation>
    <scope>NUCLEOTIDE SEQUENCE</scope>
    <source>
        <tissue evidence="8">Leaf</tissue>
    </source>
</reference>
<dbReference type="InterPro" id="IPR019786">
    <property type="entry name" value="Zinc_finger_PHD-type_CS"/>
</dbReference>
<evidence type="ECO:0000256" key="1">
    <source>
        <dbReference type="ARBA" id="ARBA00022723"/>
    </source>
</evidence>
<feature type="domain" description="PHD-type" evidence="6">
    <location>
        <begin position="1016"/>
        <end position="1065"/>
    </location>
</feature>
<evidence type="ECO:0008006" key="10">
    <source>
        <dbReference type="Google" id="ProtNLM"/>
    </source>
</evidence>
<dbReference type="InterPro" id="IPR019787">
    <property type="entry name" value="Znf_PHD-finger"/>
</dbReference>
<sequence length="1428" mass="157511">MTGGRCSRRRKGGCDVGIVDSRVPIDFSRENCEIEEIDLGIGKVDLFTQARKALSERCPFDLEDGQAVKTVSLPKEFADLLSRKSDGRKRHKKSHAAESKSTRLAKSKGAAFWARNEEYFRGLTVDDVDKLYQLGSIKFSGDWNCLMIPCVNNVRASSCVSNGNDSNLNNGFGDVSPASYKKEEEEAKDAHDDKLAEVECGEGIELALEEKDRALNQQGSGLEWLLGSRSKVYLTSERPSKKRKLLGGDAGLEKLFVASAVEGSSSLCHYCSLGETGDQLNRLIICSSCSMAVHQRCYGVQEDVSESWLCTWCKNMNQKDLERPCLLCPKQAGALKPVRKKGCGSDSSGFAHLFCCQWMPEVYIEDTRRMEPIMNLEGIMETRHKLICRLCKIRHGACLRCSNGACRASFHPICAREAKHRMEIWGKFGSDDVELRAYCSKHSEIQNNIITLQDGDSRLLIPDPHITKHQPMSTMTHKIKIGRKNEEKVAGHNETSELDLDRVDSSVPHGDVFPNASSNLTNQLAFGDTQQSNNADVLAKKSRDDIDLSECLIDRGRVKMTDVASEIGVSPEVLTSNLIGEHMVPEVQCKIVEWQKNHATIGPSQKNLKVRFKHPTKVEAGSTDETHVLVSESCIPNVSVTSVPPRRRTKNDIRILRDGKALCLTESSSIADGVAMSDKSAHHLAMHEPACKSDTTQKILIEPDGSQDILRNSSSKTEGASLLICTAVKSFQAEGGAVSENSAALGSVVANPVCDTAVNCVPNIIETEAVSISYMHPTIQKTLSQIPNLVVKRPLSDEDDGSRDGEFSSAEASSSSSICCHHQTEDSVSPGSTSKVGGIVEQLAQARRMGILEQSPADEVEGELVYFQQHLLHNAVKRKHFSDNIIVKVLTNLPKETDALAKQKWDAVTANKYLSELKELKRQGRKERRHKEAQAVLAAATAAAAASSRISSFRKDSQEESAQRDIVNSSSGRASLYSQQMLRAKETLSRLGTTRVSIEKNSDAVHSTSDFSKEYPRTCEICRRSETILNPISICSSCKVAVHLDCYRSVKDSAGPWYCELCEEMSSSRSFGAAAVNSWDKPYFLAECGLCGGTAGAFRKSTDGQWIHAFCAEWILESTYKRGQANLVQGMETISKGSETCHICQRKQGVCVKCNYGHCQSSFHPSCAKSAGFHMNLKACGGKLQHKAYCEKHSMAERAKVETQRHGIEDIKSLKPVRVELEKLRLLCERIIKREKLKRELVLCSHEILASNREAVALSAVSYSSLCPTDVSSESATTSLKGYTDDYKSGSEAIQRSDDITVDSTVAGKRRIKLPVSMDNDQKTDDSSTSQQLFPSKPSDRVSFSGKQIPIRPSSAASWSFSSEGEKRAKFRKHPETFEKELVMTSDQASMKNQRLPKGFVYVPIRCLSNEKEAVPGACTQEHIRSDE</sequence>
<dbReference type="SMART" id="SM00249">
    <property type="entry name" value="PHD"/>
    <property type="match status" value="4"/>
</dbReference>
<dbReference type="PANTHER" id="PTHR13793">
    <property type="entry name" value="PHD FINGER PROTEINS"/>
    <property type="match status" value="1"/>
</dbReference>
<dbReference type="InterPro" id="IPR011011">
    <property type="entry name" value="Znf_FYVE_PHD"/>
</dbReference>
<dbReference type="EMBL" id="CP093346">
    <property type="protein sequence ID" value="WOG97315.1"/>
    <property type="molecule type" value="Genomic_DNA"/>
</dbReference>
<dbReference type="GO" id="GO:0008270">
    <property type="term" value="F:zinc ion binding"/>
    <property type="evidence" value="ECO:0007669"/>
    <property type="project" value="UniProtKB-KW"/>
</dbReference>
<evidence type="ECO:0000259" key="6">
    <source>
        <dbReference type="PROSITE" id="PS50016"/>
    </source>
</evidence>
<evidence type="ECO:0000256" key="4">
    <source>
        <dbReference type="PROSITE-ProRule" id="PRU00146"/>
    </source>
</evidence>
<evidence type="ECO:0000259" key="7">
    <source>
        <dbReference type="PROSITE" id="PS51805"/>
    </source>
</evidence>
<dbReference type="InterPro" id="IPR034732">
    <property type="entry name" value="EPHD"/>
</dbReference>
<feature type="compositionally biased region" description="Polar residues" evidence="5">
    <location>
        <begin position="826"/>
        <end position="835"/>
    </location>
</feature>
<dbReference type="PROSITE" id="PS50016">
    <property type="entry name" value="ZF_PHD_2"/>
    <property type="match status" value="2"/>
</dbReference>
<dbReference type="PROSITE" id="PS51805">
    <property type="entry name" value="EPHD"/>
    <property type="match status" value="2"/>
</dbReference>
<dbReference type="InterPro" id="IPR001965">
    <property type="entry name" value="Znf_PHD"/>
</dbReference>
<organism evidence="8 9">
    <name type="scientific">Daucus carota subsp. sativus</name>
    <name type="common">Carrot</name>
    <dbReference type="NCBI Taxonomy" id="79200"/>
    <lineage>
        <taxon>Eukaryota</taxon>
        <taxon>Viridiplantae</taxon>
        <taxon>Streptophyta</taxon>
        <taxon>Embryophyta</taxon>
        <taxon>Tracheophyta</taxon>
        <taxon>Spermatophyta</taxon>
        <taxon>Magnoliopsida</taxon>
        <taxon>eudicotyledons</taxon>
        <taxon>Gunneridae</taxon>
        <taxon>Pentapetalae</taxon>
        <taxon>asterids</taxon>
        <taxon>campanulids</taxon>
        <taxon>Apiales</taxon>
        <taxon>Apiaceae</taxon>
        <taxon>Apioideae</taxon>
        <taxon>Scandiceae</taxon>
        <taxon>Daucinae</taxon>
        <taxon>Daucus</taxon>
        <taxon>Daucus sect. Daucus</taxon>
    </lineage>
</organism>
<dbReference type="GO" id="GO:0005634">
    <property type="term" value="C:nucleus"/>
    <property type="evidence" value="ECO:0007669"/>
    <property type="project" value="UniProtKB-ARBA"/>
</dbReference>
<keyword evidence="9" id="KW-1185">Reference proteome</keyword>
<dbReference type="CDD" id="cd15571">
    <property type="entry name" value="ePHD"/>
    <property type="match status" value="1"/>
</dbReference>
<dbReference type="Pfam" id="PF13832">
    <property type="entry name" value="zf-HC5HC2H_2"/>
    <property type="match status" value="2"/>
</dbReference>
<evidence type="ECO:0000313" key="9">
    <source>
        <dbReference type="Proteomes" id="UP000077755"/>
    </source>
</evidence>
<feature type="domain" description="PHD-type" evidence="7">
    <location>
        <begin position="322"/>
        <end position="443"/>
    </location>
</feature>
<keyword evidence="3" id="KW-0862">Zinc</keyword>
<dbReference type="GO" id="GO:0006357">
    <property type="term" value="P:regulation of transcription by RNA polymerase II"/>
    <property type="evidence" value="ECO:0007669"/>
    <property type="project" value="TreeGrafter"/>
</dbReference>
<feature type="region of interest" description="Disordered" evidence="5">
    <location>
        <begin position="1312"/>
        <end position="1347"/>
    </location>
</feature>
<keyword evidence="2 4" id="KW-0863">Zinc-finger</keyword>
<dbReference type="InterPro" id="IPR050701">
    <property type="entry name" value="Histone_Mod_Regulator"/>
</dbReference>
<feature type="domain" description="PHD-type" evidence="6">
    <location>
        <begin position="265"/>
        <end position="316"/>
    </location>
</feature>
<accession>A0AAF0X0C7</accession>
<keyword evidence="1" id="KW-0479">Metal-binding</keyword>
<name>A0AAF0X0C7_DAUCS</name>
<evidence type="ECO:0000256" key="5">
    <source>
        <dbReference type="SAM" id="MobiDB-lite"/>
    </source>
</evidence>
<dbReference type="Pfam" id="PF13831">
    <property type="entry name" value="PHD_2"/>
    <property type="match status" value="2"/>
</dbReference>
<dbReference type="InterPro" id="IPR013083">
    <property type="entry name" value="Znf_RING/FYVE/PHD"/>
</dbReference>
<dbReference type="SUPFAM" id="SSF57903">
    <property type="entry name" value="FYVE/PHD zinc finger"/>
    <property type="match status" value="2"/>
</dbReference>
<reference evidence="8" key="1">
    <citation type="journal article" date="2016" name="Nat. Genet.">
        <title>A high-quality carrot genome assembly provides new insights into carotenoid accumulation and asterid genome evolution.</title>
        <authorList>
            <person name="Iorizzo M."/>
            <person name="Ellison S."/>
            <person name="Senalik D."/>
            <person name="Zeng P."/>
            <person name="Satapoomin P."/>
            <person name="Huang J."/>
            <person name="Bowman M."/>
            <person name="Iovene M."/>
            <person name="Sanseverino W."/>
            <person name="Cavagnaro P."/>
            <person name="Yildiz M."/>
            <person name="Macko-Podgorni A."/>
            <person name="Moranska E."/>
            <person name="Grzebelus E."/>
            <person name="Grzebelus D."/>
            <person name="Ashrafi H."/>
            <person name="Zheng Z."/>
            <person name="Cheng S."/>
            <person name="Spooner D."/>
            <person name="Van Deynze A."/>
            <person name="Simon P."/>
        </authorList>
    </citation>
    <scope>NUCLEOTIDE SEQUENCE</scope>
    <source>
        <tissue evidence="8">Leaf</tissue>
    </source>
</reference>
<proteinExistence type="predicted"/>
<dbReference type="PANTHER" id="PTHR13793:SF107">
    <property type="entry name" value="BROMODOMAIN-CONTAINING PROTEIN HOMOLOG"/>
    <property type="match status" value="1"/>
</dbReference>
<feature type="region of interest" description="Disordered" evidence="5">
    <location>
        <begin position="794"/>
        <end position="835"/>
    </location>
</feature>
<evidence type="ECO:0000256" key="2">
    <source>
        <dbReference type="ARBA" id="ARBA00022771"/>
    </source>
</evidence>
<dbReference type="PROSITE" id="PS01359">
    <property type="entry name" value="ZF_PHD_1"/>
    <property type="match status" value="1"/>
</dbReference>
<evidence type="ECO:0000256" key="3">
    <source>
        <dbReference type="ARBA" id="ARBA00022833"/>
    </source>
</evidence>
<gene>
    <name evidence="8" type="ORF">DCAR_0416655</name>
</gene>